<dbReference type="AlphaFoldDB" id="A0A291GWI6"/>
<feature type="transmembrane region" description="Helical" evidence="1">
    <location>
        <begin position="20"/>
        <end position="40"/>
    </location>
</feature>
<keyword evidence="1" id="KW-0812">Transmembrane</keyword>
<accession>A0A291GWI6</accession>
<keyword evidence="1" id="KW-0472">Membrane</keyword>
<evidence type="ECO:0000313" key="2">
    <source>
        <dbReference type="EMBL" id="ATG54569.1"/>
    </source>
</evidence>
<keyword evidence="3" id="KW-1185">Reference proteome</keyword>
<evidence type="ECO:0000256" key="1">
    <source>
        <dbReference type="SAM" id="Phobius"/>
    </source>
</evidence>
<proteinExistence type="predicted"/>
<dbReference type="EMBL" id="CP023564">
    <property type="protein sequence ID" value="ATG54569.1"/>
    <property type="molecule type" value="Genomic_DNA"/>
</dbReference>
<dbReference type="RefSeq" id="WP_096799036.1">
    <property type="nucleotide sequence ID" value="NZ_CP023564.1"/>
</dbReference>
<dbReference type="OrthoDB" id="5119036at2"/>
<dbReference type="Proteomes" id="UP000217889">
    <property type="component" value="Chromosome"/>
</dbReference>
<reference evidence="2 3" key="1">
    <citation type="journal article" date="2014" name="Int. J. Syst. Evol. Microbiol.">
        <title>Brachybacterium ginsengisoli sp. nov., isolated from soil of a ginseng field.</title>
        <authorList>
            <person name="Hoang V.A."/>
            <person name="Kim Y.J."/>
            <person name="Nguyen N.L."/>
            <person name="Yang D.C."/>
        </authorList>
    </citation>
    <scope>NUCLEOTIDE SEQUENCE [LARGE SCALE GENOMIC DNA]</scope>
    <source>
        <strain evidence="2 3">DCY80</strain>
    </source>
</reference>
<organism evidence="2 3">
    <name type="scientific">Brachybacterium ginsengisoli</name>
    <dbReference type="NCBI Taxonomy" id="1331682"/>
    <lineage>
        <taxon>Bacteria</taxon>
        <taxon>Bacillati</taxon>
        <taxon>Actinomycetota</taxon>
        <taxon>Actinomycetes</taxon>
        <taxon>Micrococcales</taxon>
        <taxon>Dermabacteraceae</taxon>
        <taxon>Brachybacterium</taxon>
    </lineage>
</organism>
<evidence type="ECO:0000313" key="3">
    <source>
        <dbReference type="Proteomes" id="UP000217889"/>
    </source>
</evidence>
<name>A0A291GWI6_9MICO</name>
<sequence>MSLDATSPRSLGASTPDTAASRAIVGLLTAALLTAVALPARNLGRRGEVRDSFPFSHYPMFSAKRKPHYWVTHLLGIEADGTSRPLHYSYLGTGGLNAVRRQVRRRVRDGDGPLLAEHVAELLAQRDRPADRGVVRVEVVRGRYLVDPFMRGRDRDEFTTALRVSGTAVVPGRAMLRAGRDPLGVTEGQGHEHAA</sequence>
<gene>
    <name evidence="2" type="ORF">CFK41_07180</name>
</gene>
<protein>
    <submittedName>
        <fullName evidence="2">Uncharacterized protein</fullName>
    </submittedName>
</protein>
<keyword evidence="1" id="KW-1133">Transmembrane helix</keyword>
<dbReference type="KEGG" id="bgg:CFK41_07180"/>